<name>A0A1V3J6J7_9PAST</name>
<dbReference type="STRING" id="1908264.BKK54_04065"/>
<proteinExistence type="predicted"/>
<keyword evidence="2" id="KW-1185">Reference proteome</keyword>
<evidence type="ECO:0000313" key="1">
    <source>
        <dbReference type="EMBL" id="OOF50881.1"/>
    </source>
</evidence>
<reference evidence="1 2" key="1">
    <citation type="submission" date="2016-10" db="EMBL/GenBank/DDBJ databases">
        <title>Rodentibacter gen. nov. and new species.</title>
        <authorList>
            <person name="Christensen H."/>
        </authorList>
    </citation>
    <scope>NUCLEOTIDE SEQUENCE [LARGE SCALE GENOMIC DNA]</scope>
    <source>
        <strain evidence="2">ppn416</strain>
    </source>
</reference>
<accession>A0A1V3J6J7</accession>
<dbReference type="EMBL" id="MLHN01000008">
    <property type="protein sequence ID" value="OOF50881.1"/>
    <property type="molecule type" value="Genomic_DNA"/>
</dbReference>
<gene>
    <name evidence="1" type="ORF">BKK54_04065</name>
</gene>
<dbReference type="Proteomes" id="UP000188481">
    <property type="component" value="Unassembled WGS sequence"/>
</dbReference>
<comment type="caution">
    <text evidence="1">The sequence shown here is derived from an EMBL/GenBank/DDBJ whole genome shotgun (WGS) entry which is preliminary data.</text>
</comment>
<sequence length="105" mass="12176">MKKIYNEMAGEMMIPKNAIIHTQLAMLEIATLECEALGLEVETVEWFDNSRPRLVVKDCATLRHLMKQNKAFNYGSEVKNGTRFYLNQMMLKGVKIIWKSDSLKH</sequence>
<organism evidence="1 2">
    <name type="scientific">Rodentibacter genomosp. 1</name>
    <dbReference type="NCBI Taxonomy" id="1908264"/>
    <lineage>
        <taxon>Bacteria</taxon>
        <taxon>Pseudomonadati</taxon>
        <taxon>Pseudomonadota</taxon>
        <taxon>Gammaproteobacteria</taxon>
        <taxon>Pasteurellales</taxon>
        <taxon>Pasteurellaceae</taxon>
        <taxon>Rodentibacter</taxon>
    </lineage>
</organism>
<dbReference type="AlphaFoldDB" id="A0A1V3J6J7"/>
<evidence type="ECO:0000313" key="2">
    <source>
        <dbReference type="Proteomes" id="UP000188481"/>
    </source>
</evidence>
<dbReference type="RefSeq" id="WP_077541789.1">
    <property type="nucleotide sequence ID" value="NZ_MLHN01000008.1"/>
</dbReference>
<protein>
    <submittedName>
        <fullName evidence="1">Uncharacterized protein</fullName>
    </submittedName>
</protein>